<evidence type="ECO:0000256" key="6">
    <source>
        <dbReference type="SAM" id="Phobius"/>
    </source>
</evidence>
<evidence type="ECO:0000313" key="8">
    <source>
        <dbReference type="EMBL" id="RAQ22467.1"/>
    </source>
</evidence>
<evidence type="ECO:0000256" key="4">
    <source>
        <dbReference type="ARBA" id="ARBA00023136"/>
    </source>
</evidence>
<evidence type="ECO:0000259" key="7">
    <source>
        <dbReference type="Pfam" id="PF02096"/>
    </source>
</evidence>
<dbReference type="PANTHER" id="PTHR12428">
    <property type="entry name" value="OXA1"/>
    <property type="match status" value="1"/>
</dbReference>
<dbReference type="RefSeq" id="WP_112333642.1">
    <property type="nucleotide sequence ID" value="NZ_QLYR01000013.1"/>
</dbReference>
<feature type="transmembrane region" description="Helical" evidence="6">
    <location>
        <begin position="296"/>
        <end position="316"/>
    </location>
</feature>
<dbReference type="AlphaFoldDB" id="A0A328U8S9"/>
<feature type="transmembrane region" description="Helical" evidence="6">
    <location>
        <begin position="147"/>
        <end position="173"/>
    </location>
</feature>
<evidence type="ECO:0000256" key="1">
    <source>
        <dbReference type="ARBA" id="ARBA00004141"/>
    </source>
</evidence>
<keyword evidence="4 6" id="KW-0472">Membrane</keyword>
<proteinExistence type="inferred from homology"/>
<evidence type="ECO:0000256" key="2">
    <source>
        <dbReference type="ARBA" id="ARBA00022692"/>
    </source>
</evidence>
<accession>A0A328U8S9</accession>
<dbReference type="InterPro" id="IPR001708">
    <property type="entry name" value="YidC/ALB3/OXA1/COX18"/>
</dbReference>
<dbReference type="Gene3D" id="3.40.720.10">
    <property type="entry name" value="Alkaline Phosphatase, subunit A"/>
    <property type="match status" value="1"/>
</dbReference>
<dbReference type="Pfam" id="PF02096">
    <property type="entry name" value="60KD_IMP"/>
    <property type="match status" value="1"/>
</dbReference>
<feature type="transmembrane region" description="Helical" evidence="6">
    <location>
        <begin position="407"/>
        <end position="426"/>
    </location>
</feature>
<comment type="similarity">
    <text evidence="5">Belongs to the OXA1/ALB3/YidC family.</text>
</comment>
<feature type="transmembrane region" description="Helical" evidence="6">
    <location>
        <begin position="328"/>
        <end position="358"/>
    </location>
</feature>
<evidence type="ECO:0000256" key="3">
    <source>
        <dbReference type="ARBA" id="ARBA00022989"/>
    </source>
</evidence>
<dbReference type="PANTHER" id="PTHR12428:SF65">
    <property type="entry name" value="CYTOCHROME C OXIDASE ASSEMBLY PROTEIN COX18, MITOCHONDRIAL"/>
    <property type="match status" value="1"/>
</dbReference>
<evidence type="ECO:0000256" key="5">
    <source>
        <dbReference type="RuleBase" id="RU003945"/>
    </source>
</evidence>
<sequence>MSFWDILYTLLLKPLQLLFEIIYMMANRVIGNPGLSIIVLSLVMNFLVLPLYRRADAMQEEERDMEMKLRKGVAHIKKTFSGDERMMMLQTYYRQNHYKPTYVLRGAVSLFLEIPFFIAAYQFLSGLQLLHGVSFGPVSDLGKPDGLLSVAGVSINVLPIIMTAINLVSCVIFTKGSSLKSKIQLYAMAAFFLVFLYASPSGLVFYWTLNNTFSLVKTIFYKLKNPGKILSILFSAAGAFLLVYGLFFYSRPSLKRIALFVGCGVLFQLPLLYTLLKKKLRFNLKFTQETANKKAFFAGGLFLSVLVGVVIPSAVIKASPQEFIDINYFYHPLWFIASSFCFAVGTFVIWLGVFYWLAKPSSRVLFDRAVWILSGVAIVDYMFFGKDLGNLSANLKYDNGLDFTWKAQLLNAAVLVVVALVFYLVFRRWKKQVFPILLVGSVALGCMSALNMVSINTSVGEFQAQGGADNAETARFSLSKKGKNVVVLMLDRAMGQYVPYIFNEKPELKEQFSGFTYYSNVISFGGYTNFGSPALWGGYEYTPVEMNRRDGESLVEKHNEALKVLPVLFDQNGYDVTVCDPTYANYQWIPDLSIYDDYPDIQKYITKGRFTDAATKERHIQSNIRNFFCYGLLKSAPLCFQEVLYDGGSYNQGNSGVLYSQQKREGRFISTGISSLFMDCYNVLLNLPGMTDITDEGVNTFLFMTNDITHEPILLQEPDYEPAQYVDNSEYEKAYADRFTADGRTLQIETDWQLVHYHANMAAMLQLGKWFDYMRENGVYDNTRIILVSDHGKDLNQDNSFKLADGTDKALYYPLLMVKDFDSKGFVTSEEFMTNGDVPTLAAEEIIENPVNPFTGKKIDSSEKTAHDQYIINSDEWNTDINNGKTFLPSGWYSVHDDIWNQDNWKKVTDKAVLPPECEQKTEK</sequence>
<feature type="transmembrane region" description="Helical" evidence="6">
    <location>
        <begin position="32"/>
        <end position="52"/>
    </location>
</feature>
<organism evidence="8 9">
    <name type="scientific">Hydrogeniiclostridium mannosilyticum</name>
    <dbReference type="NCBI Taxonomy" id="2764322"/>
    <lineage>
        <taxon>Bacteria</taxon>
        <taxon>Bacillati</taxon>
        <taxon>Bacillota</taxon>
        <taxon>Clostridia</taxon>
        <taxon>Eubacteriales</taxon>
        <taxon>Acutalibacteraceae</taxon>
        <taxon>Hydrogeniiclostridium</taxon>
    </lineage>
</organism>
<keyword evidence="3 6" id="KW-1133">Transmembrane helix</keyword>
<dbReference type="SUPFAM" id="SSF53649">
    <property type="entry name" value="Alkaline phosphatase-like"/>
    <property type="match status" value="2"/>
</dbReference>
<protein>
    <recommendedName>
        <fullName evidence="7">Membrane insertase YidC/Oxa/ALB C-terminal domain-containing protein</fullName>
    </recommendedName>
</protein>
<feature type="domain" description="Membrane insertase YidC/Oxa/ALB C-terminal" evidence="7">
    <location>
        <begin position="34"/>
        <end position="221"/>
    </location>
</feature>
<name>A0A328U8S9_9FIRM</name>
<feature type="transmembrane region" description="Helical" evidence="6">
    <location>
        <begin position="433"/>
        <end position="453"/>
    </location>
</feature>
<feature type="transmembrane region" description="Helical" evidence="6">
    <location>
        <begin position="185"/>
        <end position="209"/>
    </location>
</feature>
<dbReference type="GO" id="GO:0005886">
    <property type="term" value="C:plasma membrane"/>
    <property type="evidence" value="ECO:0007669"/>
    <property type="project" value="TreeGrafter"/>
</dbReference>
<reference evidence="8 9" key="1">
    <citation type="submission" date="2018-06" db="EMBL/GenBank/DDBJ databases">
        <title>Noncontiguous genome sequence of Ruminococcaceae bacterium ASD2818.</title>
        <authorList>
            <person name="Chaplin A.V."/>
            <person name="Sokolova S.R."/>
            <person name="Kochetkova T.O."/>
            <person name="Goltsov A.Y."/>
            <person name="Trofimov D.Y."/>
            <person name="Efimov B.A."/>
        </authorList>
    </citation>
    <scope>NUCLEOTIDE SEQUENCE [LARGE SCALE GENOMIC DNA]</scope>
    <source>
        <strain evidence="8 9">ASD2818</strain>
    </source>
</reference>
<dbReference type="Proteomes" id="UP000249377">
    <property type="component" value="Unassembled WGS sequence"/>
</dbReference>
<dbReference type="GO" id="GO:0051205">
    <property type="term" value="P:protein insertion into membrane"/>
    <property type="evidence" value="ECO:0007669"/>
    <property type="project" value="TreeGrafter"/>
</dbReference>
<comment type="subcellular location">
    <subcellularLocation>
        <location evidence="1 5">Membrane</location>
        <topology evidence="1 5">Multi-pass membrane protein</topology>
    </subcellularLocation>
</comment>
<feature type="transmembrane region" description="Helical" evidence="6">
    <location>
        <begin position="229"/>
        <end position="250"/>
    </location>
</feature>
<dbReference type="EMBL" id="QLYR01000013">
    <property type="protein sequence ID" value="RAQ22467.1"/>
    <property type="molecule type" value="Genomic_DNA"/>
</dbReference>
<dbReference type="InterPro" id="IPR028055">
    <property type="entry name" value="YidC/Oxa/ALB_C"/>
</dbReference>
<dbReference type="InterPro" id="IPR017850">
    <property type="entry name" value="Alkaline_phosphatase_core_sf"/>
</dbReference>
<feature type="transmembrane region" description="Helical" evidence="6">
    <location>
        <begin position="102"/>
        <end position="124"/>
    </location>
</feature>
<keyword evidence="2 5" id="KW-0812">Transmembrane</keyword>
<gene>
    <name evidence="8" type="ORF">DPQ25_13185</name>
</gene>
<keyword evidence="9" id="KW-1185">Reference proteome</keyword>
<dbReference type="GO" id="GO:0032977">
    <property type="term" value="F:membrane insertase activity"/>
    <property type="evidence" value="ECO:0007669"/>
    <property type="project" value="InterPro"/>
</dbReference>
<comment type="caution">
    <text evidence="8">The sequence shown here is derived from an EMBL/GenBank/DDBJ whole genome shotgun (WGS) entry which is preliminary data.</text>
</comment>
<evidence type="ECO:0000313" key="9">
    <source>
        <dbReference type="Proteomes" id="UP000249377"/>
    </source>
</evidence>